<gene>
    <name evidence="10" type="ORF">ACFQDM_11305</name>
</gene>
<dbReference type="Proteomes" id="UP001596303">
    <property type="component" value="Unassembled WGS sequence"/>
</dbReference>
<evidence type="ECO:0000256" key="3">
    <source>
        <dbReference type="ARBA" id="ARBA00022475"/>
    </source>
</evidence>
<keyword evidence="5 7" id="KW-1133">Transmembrane helix</keyword>
<keyword evidence="4 7" id="KW-0812">Transmembrane</keyword>
<keyword evidence="11" id="KW-1185">Reference proteome</keyword>
<proteinExistence type="inferred from homology"/>
<organism evidence="10 11">
    <name type="scientific">Ponticaulis profundi</name>
    <dbReference type="NCBI Taxonomy" id="2665222"/>
    <lineage>
        <taxon>Bacteria</taxon>
        <taxon>Pseudomonadati</taxon>
        <taxon>Pseudomonadota</taxon>
        <taxon>Alphaproteobacteria</taxon>
        <taxon>Hyphomonadales</taxon>
        <taxon>Hyphomonadaceae</taxon>
        <taxon>Ponticaulis</taxon>
    </lineage>
</organism>
<dbReference type="RefSeq" id="WP_377379081.1">
    <property type="nucleotide sequence ID" value="NZ_JBHSSW010000012.1"/>
</dbReference>
<dbReference type="Gene3D" id="3.30.240.20">
    <property type="entry name" value="bsu07140 like domains"/>
    <property type="match status" value="1"/>
</dbReference>
<evidence type="ECO:0000259" key="8">
    <source>
        <dbReference type="Pfam" id="PF04239"/>
    </source>
</evidence>
<feature type="transmembrane region" description="Helical" evidence="7">
    <location>
        <begin position="13"/>
        <end position="33"/>
    </location>
</feature>
<comment type="caution">
    <text evidence="10">The sequence shown here is derived from an EMBL/GenBank/DDBJ whole genome shotgun (WGS) entry which is preliminary data.</text>
</comment>
<feature type="transmembrane region" description="Helical" evidence="7">
    <location>
        <begin position="45"/>
        <end position="65"/>
    </location>
</feature>
<dbReference type="InterPro" id="IPR023090">
    <property type="entry name" value="UPF0702_alpha/beta_dom_sf"/>
</dbReference>
<evidence type="ECO:0000256" key="6">
    <source>
        <dbReference type="ARBA" id="ARBA00023136"/>
    </source>
</evidence>
<feature type="domain" description="YetF-like N-terminal transmembrane" evidence="9">
    <location>
        <begin position="25"/>
        <end position="82"/>
    </location>
</feature>
<dbReference type="Pfam" id="PF20730">
    <property type="entry name" value="YetF_N"/>
    <property type="match status" value="1"/>
</dbReference>
<reference evidence="11" key="1">
    <citation type="journal article" date="2019" name="Int. J. Syst. Evol. Microbiol.">
        <title>The Global Catalogue of Microorganisms (GCM) 10K type strain sequencing project: providing services to taxonomists for standard genome sequencing and annotation.</title>
        <authorList>
            <consortium name="The Broad Institute Genomics Platform"/>
            <consortium name="The Broad Institute Genome Sequencing Center for Infectious Disease"/>
            <person name="Wu L."/>
            <person name="Ma J."/>
        </authorList>
    </citation>
    <scope>NUCLEOTIDE SEQUENCE [LARGE SCALE GENOMIC DNA]</scope>
    <source>
        <strain evidence="11">CGMCC-1.15741</strain>
    </source>
</reference>
<dbReference type="InterPro" id="IPR007353">
    <property type="entry name" value="DUF421"/>
</dbReference>
<evidence type="ECO:0000256" key="4">
    <source>
        <dbReference type="ARBA" id="ARBA00022692"/>
    </source>
</evidence>
<feature type="domain" description="YetF C-terminal" evidence="8">
    <location>
        <begin position="91"/>
        <end position="160"/>
    </location>
</feature>
<keyword evidence="3" id="KW-1003">Cell membrane</keyword>
<evidence type="ECO:0000256" key="5">
    <source>
        <dbReference type="ARBA" id="ARBA00022989"/>
    </source>
</evidence>
<comment type="similarity">
    <text evidence="2">Belongs to the UPF0702 family.</text>
</comment>
<sequence length="174" mass="19173">MSQLLFPDSFGDIIRILISAPLMYFAVVCFIRLSGKRSTSQMNNFDWVVTVALGSLVGSGIILADVTITEALLAIGLLLFMQWCLTSLIVRSRFVADLAKAEPRLLVENGQILKRAASKERISEREIKSAVREAGLISLSDVQWVILETDASLTVLPKKDYSPQNDALANVRGF</sequence>
<evidence type="ECO:0000256" key="2">
    <source>
        <dbReference type="ARBA" id="ARBA00006448"/>
    </source>
</evidence>
<evidence type="ECO:0000259" key="9">
    <source>
        <dbReference type="Pfam" id="PF20730"/>
    </source>
</evidence>
<evidence type="ECO:0000313" key="10">
    <source>
        <dbReference type="EMBL" id="MFC6198673.1"/>
    </source>
</evidence>
<dbReference type="PANTHER" id="PTHR34582">
    <property type="entry name" value="UPF0702 TRANSMEMBRANE PROTEIN YCAP"/>
    <property type="match status" value="1"/>
</dbReference>
<feature type="transmembrane region" description="Helical" evidence="7">
    <location>
        <begin position="71"/>
        <end position="90"/>
    </location>
</feature>
<dbReference type="PANTHER" id="PTHR34582:SF6">
    <property type="entry name" value="UPF0702 TRANSMEMBRANE PROTEIN YCAP"/>
    <property type="match status" value="1"/>
</dbReference>
<evidence type="ECO:0000256" key="7">
    <source>
        <dbReference type="SAM" id="Phobius"/>
    </source>
</evidence>
<comment type="subcellular location">
    <subcellularLocation>
        <location evidence="1">Cell membrane</location>
        <topology evidence="1">Multi-pass membrane protein</topology>
    </subcellularLocation>
</comment>
<name>A0ABW1SAT7_9PROT</name>
<keyword evidence="6 7" id="KW-0472">Membrane</keyword>
<evidence type="ECO:0000256" key="1">
    <source>
        <dbReference type="ARBA" id="ARBA00004651"/>
    </source>
</evidence>
<dbReference type="Pfam" id="PF04239">
    <property type="entry name" value="DUF421"/>
    <property type="match status" value="1"/>
</dbReference>
<dbReference type="InterPro" id="IPR048454">
    <property type="entry name" value="YetF_N"/>
</dbReference>
<dbReference type="EMBL" id="JBHSSW010000012">
    <property type="protein sequence ID" value="MFC6198673.1"/>
    <property type="molecule type" value="Genomic_DNA"/>
</dbReference>
<protein>
    <submittedName>
        <fullName evidence="10">DUF421 domain-containing protein</fullName>
    </submittedName>
</protein>
<evidence type="ECO:0000313" key="11">
    <source>
        <dbReference type="Proteomes" id="UP001596303"/>
    </source>
</evidence>
<accession>A0ABW1SAT7</accession>